<sequence>MVGLSPPNNESTTAEETSEKATTTTTDMDKQIENDFFKAYFNQNWVFSSKNYTGQYLRWYISNSEENPTAGNLHALHADGTTTTTDLDALDNRTDDFYSTLHSFHGTTRPVNQNMSSCCGRSKGEKARLHLLHTICEVKRSMTEVPAKYD</sequence>
<dbReference type="AlphaFoldDB" id="A0A814W1I9"/>
<evidence type="ECO:0000256" key="1">
    <source>
        <dbReference type="SAM" id="MobiDB-lite"/>
    </source>
</evidence>
<accession>A0A814W1I9</accession>
<protein>
    <submittedName>
        <fullName evidence="2">Uncharacterized protein</fullName>
    </submittedName>
</protein>
<evidence type="ECO:0000313" key="2">
    <source>
        <dbReference type="EMBL" id="CAF1192794.1"/>
    </source>
</evidence>
<reference evidence="2" key="1">
    <citation type="submission" date="2021-02" db="EMBL/GenBank/DDBJ databases">
        <authorList>
            <person name="Nowell W R."/>
        </authorList>
    </citation>
    <scope>NUCLEOTIDE SEQUENCE</scope>
</reference>
<gene>
    <name evidence="2" type="ORF">XAT740_LOCUS23217</name>
</gene>
<comment type="caution">
    <text evidence="2">The sequence shown here is derived from an EMBL/GenBank/DDBJ whole genome shotgun (WGS) entry which is preliminary data.</text>
</comment>
<organism evidence="2 3">
    <name type="scientific">Adineta ricciae</name>
    <name type="common">Rotifer</name>
    <dbReference type="NCBI Taxonomy" id="249248"/>
    <lineage>
        <taxon>Eukaryota</taxon>
        <taxon>Metazoa</taxon>
        <taxon>Spiralia</taxon>
        <taxon>Gnathifera</taxon>
        <taxon>Rotifera</taxon>
        <taxon>Eurotatoria</taxon>
        <taxon>Bdelloidea</taxon>
        <taxon>Adinetida</taxon>
        <taxon>Adinetidae</taxon>
        <taxon>Adineta</taxon>
    </lineage>
</organism>
<proteinExistence type="predicted"/>
<feature type="compositionally biased region" description="Low complexity" evidence="1">
    <location>
        <begin position="10"/>
        <end position="26"/>
    </location>
</feature>
<keyword evidence="3" id="KW-1185">Reference proteome</keyword>
<dbReference type="EMBL" id="CAJNOR010001745">
    <property type="protein sequence ID" value="CAF1192794.1"/>
    <property type="molecule type" value="Genomic_DNA"/>
</dbReference>
<name>A0A814W1I9_ADIRI</name>
<evidence type="ECO:0000313" key="3">
    <source>
        <dbReference type="Proteomes" id="UP000663828"/>
    </source>
</evidence>
<dbReference type="Proteomes" id="UP000663828">
    <property type="component" value="Unassembled WGS sequence"/>
</dbReference>
<feature type="region of interest" description="Disordered" evidence="1">
    <location>
        <begin position="1"/>
        <end position="27"/>
    </location>
</feature>